<evidence type="ECO:0000313" key="1">
    <source>
        <dbReference type="EMBL" id="HGT38922.1"/>
    </source>
</evidence>
<dbReference type="AlphaFoldDB" id="A0A7C4LJU6"/>
<dbReference type="EMBL" id="DSVQ01000012">
    <property type="protein sequence ID" value="HGT38922.1"/>
    <property type="molecule type" value="Genomic_DNA"/>
</dbReference>
<reference evidence="1" key="1">
    <citation type="journal article" date="2020" name="mSystems">
        <title>Genome- and Community-Level Interaction Insights into Carbon Utilization and Element Cycling Functions of Hydrothermarchaeota in Hydrothermal Sediment.</title>
        <authorList>
            <person name="Zhou Z."/>
            <person name="Liu Y."/>
            <person name="Xu W."/>
            <person name="Pan J."/>
            <person name="Luo Z.H."/>
            <person name="Li M."/>
        </authorList>
    </citation>
    <scope>NUCLEOTIDE SEQUENCE [LARGE SCALE GENOMIC DNA]</scope>
    <source>
        <strain evidence="1">SpSt-508</strain>
    </source>
</reference>
<organism evidence="1">
    <name type="scientific">Schlesneria paludicola</name>
    <dbReference type="NCBI Taxonomy" id="360056"/>
    <lineage>
        <taxon>Bacteria</taxon>
        <taxon>Pseudomonadati</taxon>
        <taxon>Planctomycetota</taxon>
        <taxon>Planctomycetia</taxon>
        <taxon>Planctomycetales</taxon>
        <taxon>Planctomycetaceae</taxon>
        <taxon>Schlesneria</taxon>
    </lineage>
</organism>
<gene>
    <name evidence="1" type="ORF">ENS64_06615</name>
</gene>
<protein>
    <submittedName>
        <fullName evidence="1">Uncharacterized protein</fullName>
    </submittedName>
</protein>
<sequence length="101" mass="11448">MNRRPTVKQLSALIATADDNAGAHVMWVGRNGEVHLTTLHDGYPPDLWAEQMTDRMMFHLVFQRSAGFVGSSASSDWEWLRDLLEFLRQRWSAKAVGCLMG</sequence>
<name>A0A7C4LJU6_9PLAN</name>
<accession>A0A7C4LJU6</accession>
<proteinExistence type="predicted"/>
<comment type="caution">
    <text evidence="1">The sequence shown here is derived from an EMBL/GenBank/DDBJ whole genome shotgun (WGS) entry which is preliminary data.</text>
</comment>